<name>A0A1I5WJZ8_9ACTN</name>
<dbReference type="InterPro" id="IPR013431">
    <property type="entry name" value="Delta_60_rpt"/>
</dbReference>
<dbReference type="AlphaFoldDB" id="A0A1I5WJZ8"/>
<dbReference type="InParanoid" id="A0A1I5WJZ8"/>
<dbReference type="Gene3D" id="2.80.10.50">
    <property type="match status" value="1"/>
</dbReference>
<dbReference type="InterPro" id="IPR011047">
    <property type="entry name" value="Quinoprotein_ADH-like_sf"/>
</dbReference>
<accession>A0A1I5WJZ8</accession>
<dbReference type="Pfam" id="PF17164">
    <property type="entry name" value="DUF5122"/>
    <property type="match status" value="1"/>
</dbReference>
<evidence type="ECO:0000313" key="2">
    <source>
        <dbReference type="Proteomes" id="UP000183413"/>
    </source>
</evidence>
<dbReference type="STRING" id="1993.SAMN04489713_1247"/>
<reference evidence="1 2" key="1">
    <citation type="submission" date="2016-10" db="EMBL/GenBank/DDBJ databases">
        <authorList>
            <person name="de Groot N.N."/>
        </authorList>
    </citation>
    <scope>NUCLEOTIDE SEQUENCE [LARGE SCALE GENOMIC DNA]</scope>
    <source>
        <strain evidence="1 2">DSM 43067</strain>
    </source>
</reference>
<gene>
    <name evidence="1" type="ORF">SAMN04489713_1247</name>
</gene>
<proteinExistence type="predicted"/>
<protein>
    <recommendedName>
        <fullName evidence="3">Delta-60 repeat domain-containing protein</fullName>
    </recommendedName>
</protein>
<keyword evidence="2" id="KW-1185">Reference proteome</keyword>
<evidence type="ECO:0000313" key="1">
    <source>
        <dbReference type="EMBL" id="SFQ20114.1"/>
    </source>
</evidence>
<organism evidence="1 2">
    <name type="scientific">Actinomadura madurae</name>
    <dbReference type="NCBI Taxonomy" id="1993"/>
    <lineage>
        <taxon>Bacteria</taxon>
        <taxon>Bacillati</taxon>
        <taxon>Actinomycetota</taxon>
        <taxon>Actinomycetes</taxon>
        <taxon>Streptosporangiales</taxon>
        <taxon>Thermomonosporaceae</taxon>
        <taxon>Actinomadura</taxon>
    </lineage>
</organism>
<dbReference type="EMBL" id="FOVH01000024">
    <property type="protein sequence ID" value="SFQ20114.1"/>
    <property type="molecule type" value="Genomic_DNA"/>
</dbReference>
<sequence>MSVVATAAIQMSLATAHLHADILHAKVVSENPVDHTPHVLDGTVYALAVVGDKVVVGGNFTQIQEAAAGSPVMNRKNLFAFDINTGKVDAGFVPEVDDVVRSLAPGGDDTVYVGGDFKTVNGALMRRLARLKIADGVAHPSFTRVQINWGRLQTMTRRGDHLYIGGSLDTITDSVTGITRKAVARLDAETGAIDPAFDIVVSEPRAEDASLTVKNLAVNPADSKMVISGTFTVVNGQSRSQIALIDLGTAPQLSSWATEKFTPTCSTQYDTYMRGMDFSPDGQYFVITTTGGAGYGTSTMCMSASRWETDRIGPGQQPTWTNYTGGDTLLSVSVTGAAVYVGGHQRWMDNPRGNGNAGPGAIERTGIAAIDPDSGKSSDIPWNPTRDRGVGVEALVATSNGLLVGSDTDQLGHEYHGRVGMFPLD</sequence>
<dbReference type="SUPFAM" id="SSF50998">
    <property type="entry name" value="Quinoprotein alcohol dehydrogenase-like"/>
    <property type="match status" value="1"/>
</dbReference>
<evidence type="ECO:0008006" key="3">
    <source>
        <dbReference type="Google" id="ProtNLM"/>
    </source>
</evidence>
<dbReference type="Proteomes" id="UP000183413">
    <property type="component" value="Unassembled WGS sequence"/>
</dbReference>
<dbReference type="RefSeq" id="WP_244938498.1">
    <property type="nucleotide sequence ID" value="NZ_FOVH01000024.1"/>
</dbReference>